<dbReference type="InterPro" id="IPR006574">
    <property type="entry name" value="PRY"/>
</dbReference>
<dbReference type="PANTHER" id="PTHR25465:SF12">
    <property type="entry name" value="E3 UBIQUITIN_ISG15 LIGASE TRIM25 ISOFORM X1"/>
    <property type="match status" value="1"/>
</dbReference>
<reference evidence="13 14" key="1">
    <citation type="submission" date="2024-06" db="EMBL/GenBank/DDBJ databases">
        <authorList>
            <person name="Pan Q."/>
            <person name="Wen M."/>
            <person name="Jouanno E."/>
            <person name="Zahm M."/>
            <person name="Klopp C."/>
            <person name="Cabau C."/>
            <person name="Louis A."/>
            <person name="Berthelot C."/>
            <person name="Parey E."/>
            <person name="Roest Crollius H."/>
            <person name="Montfort J."/>
            <person name="Robinson-Rechavi M."/>
            <person name="Bouchez O."/>
            <person name="Lampietro C."/>
            <person name="Lopez Roques C."/>
            <person name="Donnadieu C."/>
            <person name="Postlethwait J."/>
            <person name="Bobe J."/>
            <person name="Verreycken H."/>
            <person name="Guiguen Y."/>
        </authorList>
    </citation>
    <scope>NUCLEOTIDE SEQUENCE [LARGE SCALE GENOMIC DNA]</scope>
    <source>
        <strain evidence="13">Up_M1</strain>
        <tissue evidence="13">Testis</tissue>
    </source>
</reference>
<dbReference type="InterPro" id="IPR001841">
    <property type="entry name" value="Znf_RING"/>
</dbReference>
<dbReference type="InterPro" id="IPR003877">
    <property type="entry name" value="SPRY_dom"/>
</dbReference>
<dbReference type="SUPFAM" id="SSF57845">
    <property type="entry name" value="B-box zinc-binding domain"/>
    <property type="match status" value="1"/>
</dbReference>
<dbReference type="SMART" id="SM00589">
    <property type="entry name" value="PRY"/>
    <property type="match status" value="1"/>
</dbReference>
<dbReference type="SUPFAM" id="SSF49899">
    <property type="entry name" value="Concanavalin A-like lectins/glucanases"/>
    <property type="match status" value="1"/>
</dbReference>
<feature type="domain" description="B30.2/SPRY" evidence="12">
    <location>
        <begin position="735"/>
        <end position="931"/>
    </location>
</feature>
<proteinExistence type="predicted"/>
<dbReference type="Gene3D" id="3.30.160.60">
    <property type="entry name" value="Classic Zinc Finger"/>
    <property type="match status" value="1"/>
</dbReference>
<dbReference type="Pfam" id="PF00643">
    <property type="entry name" value="zf-B_box"/>
    <property type="match status" value="1"/>
</dbReference>
<evidence type="ECO:0000256" key="2">
    <source>
        <dbReference type="ARBA" id="ARBA00022723"/>
    </source>
</evidence>
<dbReference type="SMART" id="SM00336">
    <property type="entry name" value="BBOX"/>
    <property type="match status" value="1"/>
</dbReference>
<feature type="transmembrane region" description="Helical" evidence="9">
    <location>
        <begin position="55"/>
        <end position="78"/>
    </location>
</feature>
<keyword evidence="4" id="KW-0862">Zinc</keyword>
<dbReference type="AlphaFoldDB" id="A0ABD0XNW1"/>
<evidence type="ECO:0000256" key="7">
    <source>
        <dbReference type="SAM" id="Coils"/>
    </source>
</evidence>
<dbReference type="InterPro" id="IPR001870">
    <property type="entry name" value="B30.2/SPRY"/>
</dbReference>
<dbReference type="InterPro" id="IPR017907">
    <property type="entry name" value="Znf_RING_CS"/>
</dbReference>
<dbReference type="GO" id="GO:0008270">
    <property type="term" value="F:zinc ion binding"/>
    <property type="evidence" value="ECO:0007669"/>
    <property type="project" value="UniProtKB-KW"/>
</dbReference>
<comment type="caution">
    <text evidence="13">The sequence shown here is derived from an EMBL/GenBank/DDBJ whole genome shotgun (WGS) entry which is preliminary data.</text>
</comment>
<evidence type="ECO:0000256" key="5">
    <source>
        <dbReference type="ARBA" id="ARBA00022859"/>
    </source>
</evidence>
<dbReference type="PANTHER" id="PTHR25465">
    <property type="entry name" value="B-BOX DOMAIN CONTAINING"/>
    <property type="match status" value="1"/>
</dbReference>
<gene>
    <name evidence="13" type="ORF">UPYG_G00023480</name>
</gene>
<dbReference type="PROSITE" id="PS50188">
    <property type="entry name" value="B302_SPRY"/>
    <property type="match status" value="1"/>
</dbReference>
<dbReference type="Proteomes" id="UP001557470">
    <property type="component" value="Unassembled WGS sequence"/>
</dbReference>
<dbReference type="Pfam" id="PF13765">
    <property type="entry name" value="PRY"/>
    <property type="match status" value="1"/>
</dbReference>
<dbReference type="PROSITE" id="PS50089">
    <property type="entry name" value="ZF_RING_2"/>
    <property type="match status" value="1"/>
</dbReference>
<feature type="domain" description="RING-type" evidence="10">
    <location>
        <begin position="106"/>
        <end position="151"/>
    </location>
</feature>
<dbReference type="SMART" id="SM00449">
    <property type="entry name" value="SPRY"/>
    <property type="match status" value="1"/>
</dbReference>
<accession>A0ABD0XNW1</accession>
<feature type="region of interest" description="Disordered" evidence="8">
    <location>
        <begin position="490"/>
        <end position="657"/>
    </location>
</feature>
<dbReference type="SUPFAM" id="SSF57850">
    <property type="entry name" value="RING/U-box"/>
    <property type="match status" value="1"/>
</dbReference>
<evidence type="ECO:0000313" key="13">
    <source>
        <dbReference type="EMBL" id="KAL1022202.1"/>
    </source>
</evidence>
<keyword evidence="3 6" id="KW-0863">Zinc-finger</keyword>
<protein>
    <submittedName>
        <fullName evidence="13">Uncharacterized protein</fullName>
    </submittedName>
</protein>
<keyword evidence="9" id="KW-0472">Membrane</keyword>
<dbReference type="CDD" id="cd16040">
    <property type="entry name" value="SPRY_PRY_SNTX"/>
    <property type="match status" value="1"/>
</dbReference>
<dbReference type="PRINTS" id="PR01407">
    <property type="entry name" value="BUTYPHLNCDUF"/>
</dbReference>
<feature type="compositionally biased region" description="Basic and acidic residues" evidence="8">
    <location>
        <begin position="578"/>
        <end position="594"/>
    </location>
</feature>
<feature type="domain" description="B box-type" evidence="11">
    <location>
        <begin position="264"/>
        <end position="304"/>
    </location>
</feature>
<dbReference type="InterPro" id="IPR051051">
    <property type="entry name" value="E3_ubiq-ligase_TRIM/RNF"/>
</dbReference>
<dbReference type="InterPro" id="IPR000315">
    <property type="entry name" value="Znf_B-box"/>
</dbReference>
<keyword evidence="14" id="KW-1185">Reference proteome</keyword>
<dbReference type="InterPro" id="IPR043136">
    <property type="entry name" value="B30.2/SPRY_sf"/>
</dbReference>
<dbReference type="Pfam" id="PF15227">
    <property type="entry name" value="zf-C3HC4_4"/>
    <property type="match status" value="1"/>
</dbReference>
<dbReference type="CDD" id="cd19769">
    <property type="entry name" value="Bbox2_TRIM16-like"/>
    <property type="match status" value="1"/>
</dbReference>
<dbReference type="GO" id="GO:0045087">
    <property type="term" value="P:innate immune response"/>
    <property type="evidence" value="ECO:0007669"/>
    <property type="project" value="UniProtKB-KW"/>
</dbReference>
<dbReference type="Pfam" id="PF00622">
    <property type="entry name" value="SPRY"/>
    <property type="match status" value="1"/>
</dbReference>
<evidence type="ECO:0000313" key="14">
    <source>
        <dbReference type="Proteomes" id="UP001557470"/>
    </source>
</evidence>
<dbReference type="Gene3D" id="4.10.830.40">
    <property type="match status" value="1"/>
</dbReference>
<dbReference type="InterPro" id="IPR058030">
    <property type="entry name" value="TRIM8/14/16/25/29/45/65_CC"/>
</dbReference>
<feature type="coiled-coil region" evidence="7">
    <location>
        <begin position="326"/>
        <end position="411"/>
    </location>
</feature>
<dbReference type="EMBL" id="JAGEUA010000001">
    <property type="protein sequence ID" value="KAL1022202.1"/>
    <property type="molecule type" value="Genomic_DNA"/>
</dbReference>
<dbReference type="InterPro" id="IPR013320">
    <property type="entry name" value="ConA-like_dom_sf"/>
</dbReference>
<evidence type="ECO:0000256" key="1">
    <source>
        <dbReference type="ARBA" id="ARBA00022588"/>
    </source>
</evidence>
<keyword evidence="9" id="KW-0812">Transmembrane</keyword>
<keyword evidence="5" id="KW-0391">Immunity</keyword>
<sequence>MIGPSHMSSWLSECYTGHTSLNRSQSVLGQSIFLSASVVLSPCFFIPLNLSVSLFLVLSVFVCVCFSLGVCHLFSVFLSHSGFACTSTGFGLTMSSKLWTEEQFNCPVCLELPIEPVTIPCGHSYCMDCIKDYWSKDNPDCPGVYSCPQCRQSFRPKPSLSKNTMLAEAVQQLRKGALTPSARESIRSAHRANTMTKVKGGSRGSARLSTTEVACDTCHGTGNQRAAMKSCLVCMASYCEAHLKPHQTKPELKKHELIAPTGQLAKKICTEHKYLKEFYCRQCQMFVCWLCTSNMHKGHETSSTKAERMEKQKLLSEYQTENNTRLKEREGELKEMKKMLETTKRSADRVHSDTDVVLSELQRSVERLQELVEDLMNQAGQEKINEAQDVVNKLEAEISELKSREKNMKDLVRCADNIQYLEIFESLCSPLEFNDLPCVVANPEATFEPVREAILDLRERVEDLCNIELGKITKTVNDTTLFNLEDKAKKNAGQKGGLRSLFSGRGTKTITQTNSRPQASTTTVSVAVRGSNPRAVGLRSQDVRNRDEPGGNRDRSRREARQSVQEPVPSPSPTLSRSEPRRSSPMASRREPTRHGSTQSQREPRRRSPSPTPSRSEPARNSTNSSQREIRQQEPTPVVPSATRAVTPATSGSGAFSRMGSLASLFRSNRRATPAPEPVNNMAGVVSPNSNPWAVNALNATQPQVNTSLFLDSPTSDPTLNMMPSFPTLKEIDIFSIQAPEPRSRDEFLQYACTLTLDQKTAHRRLTLSEGNTKATLQGAAQPYPDCPQRFDGWTQVLCDAPLSNARCYWEVEWRGKGSSLGVAYGALSRKGMDARVGLGYNAQSWSMELSDTCCTAMHDNEKRDIPVTYSPRLGLFVDRNPGTLAFYSVAESMVHLHTFRANFTQPLYAAFGVGSGVGVGLDFALGQFSATLDSIKICPL</sequence>
<keyword evidence="9" id="KW-1133">Transmembrane helix</keyword>
<evidence type="ECO:0000256" key="9">
    <source>
        <dbReference type="SAM" id="Phobius"/>
    </source>
</evidence>
<dbReference type="SMART" id="SM00184">
    <property type="entry name" value="RING"/>
    <property type="match status" value="1"/>
</dbReference>
<evidence type="ECO:0000259" key="11">
    <source>
        <dbReference type="PROSITE" id="PS50119"/>
    </source>
</evidence>
<dbReference type="Gene3D" id="3.30.40.10">
    <property type="entry name" value="Zinc/RING finger domain, C3HC4 (zinc finger)"/>
    <property type="match status" value="1"/>
</dbReference>
<dbReference type="PROSITE" id="PS50119">
    <property type="entry name" value="ZF_BBOX"/>
    <property type="match status" value="1"/>
</dbReference>
<keyword evidence="7" id="KW-0175">Coiled coil</keyword>
<evidence type="ECO:0000256" key="4">
    <source>
        <dbReference type="ARBA" id="ARBA00022833"/>
    </source>
</evidence>
<evidence type="ECO:0000256" key="3">
    <source>
        <dbReference type="ARBA" id="ARBA00022771"/>
    </source>
</evidence>
<dbReference type="Gene3D" id="2.60.120.920">
    <property type="match status" value="1"/>
</dbReference>
<evidence type="ECO:0000256" key="8">
    <source>
        <dbReference type="SAM" id="MobiDB-lite"/>
    </source>
</evidence>
<keyword evidence="2" id="KW-0479">Metal-binding</keyword>
<keyword evidence="1" id="KW-0399">Innate immunity</keyword>
<feature type="transmembrane region" description="Helical" evidence="9">
    <location>
        <begin position="27"/>
        <end position="48"/>
    </location>
</feature>
<dbReference type="Pfam" id="PF25600">
    <property type="entry name" value="TRIM_CC"/>
    <property type="match status" value="1"/>
</dbReference>
<dbReference type="InterPro" id="IPR013083">
    <property type="entry name" value="Znf_RING/FYVE/PHD"/>
</dbReference>
<evidence type="ECO:0000256" key="6">
    <source>
        <dbReference type="PROSITE-ProRule" id="PRU00024"/>
    </source>
</evidence>
<evidence type="ECO:0000259" key="12">
    <source>
        <dbReference type="PROSITE" id="PS50188"/>
    </source>
</evidence>
<organism evidence="13 14">
    <name type="scientific">Umbra pygmaea</name>
    <name type="common">Eastern mudminnow</name>
    <dbReference type="NCBI Taxonomy" id="75934"/>
    <lineage>
        <taxon>Eukaryota</taxon>
        <taxon>Metazoa</taxon>
        <taxon>Chordata</taxon>
        <taxon>Craniata</taxon>
        <taxon>Vertebrata</taxon>
        <taxon>Euteleostomi</taxon>
        <taxon>Actinopterygii</taxon>
        <taxon>Neopterygii</taxon>
        <taxon>Teleostei</taxon>
        <taxon>Protacanthopterygii</taxon>
        <taxon>Esociformes</taxon>
        <taxon>Umbridae</taxon>
        <taxon>Umbra</taxon>
    </lineage>
</organism>
<dbReference type="InterPro" id="IPR003879">
    <property type="entry name" value="Butyrophylin_SPRY"/>
</dbReference>
<name>A0ABD0XNW1_UMBPY</name>
<dbReference type="CDD" id="cd19802">
    <property type="entry name" value="Bbox1_TRIM8-like"/>
    <property type="match status" value="1"/>
</dbReference>
<evidence type="ECO:0000259" key="10">
    <source>
        <dbReference type="PROSITE" id="PS50089"/>
    </source>
</evidence>
<feature type="compositionally biased region" description="Polar residues" evidence="8">
    <location>
        <begin position="506"/>
        <end position="525"/>
    </location>
</feature>
<feature type="compositionally biased region" description="Basic and acidic residues" evidence="8">
    <location>
        <begin position="541"/>
        <end position="561"/>
    </location>
</feature>
<dbReference type="PROSITE" id="PS00518">
    <property type="entry name" value="ZF_RING_1"/>
    <property type="match status" value="1"/>
</dbReference>
<dbReference type="GO" id="GO:0005737">
    <property type="term" value="C:cytoplasm"/>
    <property type="evidence" value="ECO:0007669"/>
    <property type="project" value="UniProtKB-ARBA"/>
</dbReference>